<feature type="region of interest" description="Disordered" evidence="13">
    <location>
        <begin position="39"/>
        <end position="113"/>
    </location>
</feature>
<dbReference type="SUPFAM" id="SSF55008">
    <property type="entry name" value="HMA, heavy metal-associated domain"/>
    <property type="match status" value="1"/>
</dbReference>
<dbReference type="GO" id="GO:0005886">
    <property type="term" value="C:plasma membrane"/>
    <property type="evidence" value="ECO:0007669"/>
    <property type="project" value="UniProtKB-SubCell"/>
</dbReference>
<dbReference type="InterPro" id="IPR008250">
    <property type="entry name" value="ATPase_P-typ_transduc_dom_A_sf"/>
</dbReference>
<keyword evidence="5 12" id="KW-0547">Nucleotide-binding</keyword>
<dbReference type="Proteomes" id="UP000322079">
    <property type="component" value="Chromosome"/>
</dbReference>
<evidence type="ECO:0000256" key="9">
    <source>
        <dbReference type="ARBA" id="ARBA00023136"/>
    </source>
</evidence>
<dbReference type="PRINTS" id="PR00119">
    <property type="entry name" value="CATATPASE"/>
</dbReference>
<dbReference type="RefSeq" id="WP_149294714.1">
    <property type="nucleotide sequence ID" value="NZ_CP043473.1"/>
</dbReference>
<dbReference type="InterPro" id="IPR023299">
    <property type="entry name" value="ATPase_P-typ_cyto_dom_N"/>
</dbReference>
<dbReference type="PANTHER" id="PTHR48085:SF5">
    <property type="entry name" value="CADMIUM_ZINC-TRANSPORTING ATPASE HMA4-RELATED"/>
    <property type="match status" value="1"/>
</dbReference>
<comment type="similarity">
    <text evidence="2 12">Belongs to the cation transport ATPase (P-type) (TC 3.A.3) family. Type IB subfamily.</text>
</comment>
<dbReference type="SUPFAM" id="SSF81665">
    <property type="entry name" value="Calcium ATPase, transmembrane domain M"/>
    <property type="match status" value="1"/>
</dbReference>
<dbReference type="NCBIfam" id="TIGR01512">
    <property type="entry name" value="ATPase-IB2_Cd"/>
    <property type="match status" value="1"/>
</dbReference>
<dbReference type="Gene3D" id="2.70.150.10">
    <property type="entry name" value="Calcium-transporting ATPase, cytoplasmic transduction domain A"/>
    <property type="match status" value="1"/>
</dbReference>
<sequence>MSSFTRYRRAAVPHKGQRQALGGDCCSAKAEVGLALAGESRSEHGHGHGHPSARGSGCSHGHDHQHGHEHPHGRGGSQERDRESGHRHEHGAGCSHDHGDAAPVRAQLGRGPGTKQARLQIQAMDCPTEARLIEKALVGMDGVVALEFNFIERVLLLQHDLPHLDGVKLAIAKLGMQAVELDAAAPAQAPQGPGRRANLLLLASGLSAAAAEAAAWRLGDGQYAVAALALASILLGGIPTLKKGWIALSSRTLNIHFLMSVAVIGAMLIGQWPEAAMVLFLFAIAERLEAMSLARAGEAVRALMALAPETAWVADGEGWRETPAAEVAMGSRVRVRPGERVPLDGRIVSGHSSFNEAPITGESLPVDKGPQDAVFAGSINGGGVIEIASTAAASGSVLARIISTVRDAQAAKAPTQRFIDRFAAVYTPVVLALAALFAVIAPASGLMPWHQAIYSALVMLVIACPCALVIATPVTVVSALASATRHGLLVKGGAPLEMAARIDTVCFDKTGTLTQGLPRVTRVLPLAGDSEDSVLAWAAALDSHSTHPLAKAVLDEAAKRGVAVPASEQVTELAGRGVRGWVDGRELLLGSRRLAAERGALSPRLERTLQDLDAAGEGVLVLLEQGRALAALAVADQARPEAAATVARLTHLGVRTVMLSGDSPQVAAAVARQTGVGAAHGGLLPQDKLSHIEQLQQRGKVAMVGDGVNDAPALARADLGIAMGAAGSDSALETAGVALMDDKLSRLADLIAHARRTARVLKTNIAIALAIKLVFFVLALLGAASLWMAVFADVGSSLIVIANGLRLARALRA</sequence>
<dbReference type="SUPFAM" id="SSF56784">
    <property type="entry name" value="HAD-like"/>
    <property type="match status" value="1"/>
</dbReference>
<keyword evidence="6 12" id="KW-0067">ATP-binding</keyword>
<protein>
    <recommendedName>
        <fullName evidence="10">P-type Zn(2+) transporter</fullName>
        <ecNumber evidence="10">7.2.2.12</ecNumber>
    </recommendedName>
</protein>
<feature type="compositionally biased region" description="Basic residues" evidence="13">
    <location>
        <begin position="1"/>
        <end position="17"/>
    </location>
</feature>
<dbReference type="EC" id="7.2.2.12" evidence="10"/>
<dbReference type="InterPro" id="IPR044492">
    <property type="entry name" value="P_typ_ATPase_HD_dom"/>
</dbReference>
<keyword evidence="16" id="KW-1185">Reference proteome</keyword>
<dbReference type="InterPro" id="IPR001757">
    <property type="entry name" value="P_typ_ATPase"/>
</dbReference>
<keyword evidence="12" id="KW-1003">Cell membrane</keyword>
<evidence type="ECO:0000256" key="1">
    <source>
        <dbReference type="ARBA" id="ARBA00004141"/>
    </source>
</evidence>
<keyword evidence="7" id="KW-1278">Translocase</keyword>
<dbReference type="FunFam" id="2.70.150.10:FF:000002">
    <property type="entry name" value="Copper-transporting ATPase 1, putative"/>
    <property type="match status" value="1"/>
</dbReference>
<dbReference type="PRINTS" id="PR00941">
    <property type="entry name" value="CDATPASE"/>
</dbReference>
<evidence type="ECO:0000256" key="10">
    <source>
        <dbReference type="ARBA" id="ARBA00039097"/>
    </source>
</evidence>
<dbReference type="InterPro" id="IPR051014">
    <property type="entry name" value="Cation_Transport_ATPase_IB"/>
</dbReference>
<evidence type="ECO:0000256" key="12">
    <source>
        <dbReference type="RuleBase" id="RU362081"/>
    </source>
</evidence>
<keyword evidence="3 12" id="KW-0812">Transmembrane</keyword>
<evidence type="ECO:0000256" key="5">
    <source>
        <dbReference type="ARBA" id="ARBA00022741"/>
    </source>
</evidence>
<dbReference type="Pfam" id="PF00122">
    <property type="entry name" value="E1-E2_ATPase"/>
    <property type="match status" value="1"/>
</dbReference>
<comment type="catalytic activity">
    <reaction evidence="11">
        <text>Zn(2+)(in) + ATP + H2O = Zn(2+)(out) + ADP + phosphate + H(+)</text>
        <dbReference type="Rhea" id="RHEA:20621"/>
        <dbReference type="ChEBI" id="CHEBI:15377"/>
        <dbReference type="ChEBI" id="CHEBI:15378"/>
        <dbReference type="ChEBI" id="CHEBI:29105"/>
        <dbReference type="ChEBI" id="CHEBI:30616"/>
        <dbReference type="ChEBI" id="CHEBI:43474"/>
        <dbReference type="ChEBI" id="CHEBI:456216"/>
        <dbReference type="EC" id="7.2.2.12"/>
    </reaction>
</comment>
<dbReference type="PANTHER" id="PTHR48085">
    <property type="entry name" value="CADMIUM/ZINC-TRANSPORTING ATPASE HMA2-RELATED"/>
    <property type="match status" value="1"/>
</dbReference>
<evidence type="ECO:0000256" key="13">
    <source>
        <dbReference type="SAM" id="MobiDB-lite"/>
    </source>
</evidence>
<organism evidence="15 16">
    <name type="scientific">Chromobacterium paludis</name>
    <dbReference type="NCBI Taxonomy" id="2605945"/>
    <lineage>
        <taxon>Bacteria</taxon>
        <taxon>Pseudomonadati</taxon>
        <taxon>Pseudomonadota</taxon>
        <taxon>Betaproteobacteria</taxon>
        <taxon>Neisseriales</taxon>
        <taxon>Chromobacteriaceae</taxon>
        <taxon>Chromobacterium</taxon>
    </lineage>
</organism>
<gene>
    <name evidence="15" type="primary">cadA</name>
    <name evidence="15" type="ORF">FYK34_01385</name>
</gene>
<dbReference type="InterPro" id="IPR018303">
    <property type="entry name" value="ATPase_P-typ_P_site"/>
</dbReference>
<evidence type="ECO:0000256" key="6">
    <source>
        <dbReference type="ARBA" id="ARBA00022840"/>
    </source>
</evidence>
<feature type="domain" description="HMA" evidence="14">
    <location>
        <begin position="115"/>
        <end position="179"/>
    </location>
</feature>
<dbReference type="InterPro" id="IPR023298">
    <property type="entry name" value="ATPase_P-typ_TM_dom_sf"/>
</dbReference>
<feature type="transmembrane region" description="Helical" evidence="12">
    <location>
        <begin position="765"/>
        <end position="784"/>
    </location>
</feature>
<feature type="transmembrane region" description="Helical" evidence="12">
    <location>
        <begin position="453"/>
        <end position="481"/>
    </location>
</feature>
<dbReference type="InterPro" id="IPR027256">
    <property type="entry name" value="P-typ_ATPase_IB"/>
</dbReference>
<keyword evidence="15" id="KW-0378">Hydrolase</keyword>
<dbReference type="InterPro" id="IPR036412">
    <property type="entry name" value="HAD-like_sf"/>
</dbReference>
<evidence type="ECO:0000313" key="15">
    <source>
        <dbReference type="EMBL" id="QEL54323.1"/>
    </source>
</evidence>
<dbReference type="NCBIfam" id="TIGR01494">
    <property type="entry name" value="ATPase_P-type"/>
    <property type="match status" value="1"/>
</dbReference>
<dbReference type="PROSITE" id="PS50846">
    <property type="entry name" value="HMA_2"/>
    <property type="match status" value="1"/>
</dbReference>
<feature type="transmembrane region" description="Helical" evidence="12">
    <location>
        <begin position="222"/>
        <end position="241"/>
    </location>
</feature>
<dbReference type="SFLD" id="SFLDS00003">
    <property type="entry name" value="Haloacid_Dehalogenase"/>
    <property type="match status" value="1"/>
</dbReference>
<dbReference type="Gene3D" id="3.30.70.100">
    <property type="match status" value="1"/>
</dbReference>
<feature type="region of interest" description="Disordered" evidence="13">
    <location>
        <begin position="1"/>
        <end position="22"/>
    </location>
</feature>
<dbReference type="Gene3D" id="3.40.1110.10">
    <property type="entry name" value="Calcium-transporting ATPase, cytoplasmic domain N"/>
    <property type="match status" value="1"/>
</dbReference>
<evidence type="ECO:0000256" key="7">
    <source>
        <dbReference type="ARBA" id="ARBA00022967"/>
    </source>
</evidence>
<accession>A0A5C1DD13</accession>
<evidence type="ECO:0000256" key="11">
    <source>
        <dbReference type="ARBA" id="ARBA00047308"/>
    </source>
</evidence>
<feature type="transmembrane region" description="Helical" evidence="12">
    <location>
        <begin position="422"/>
        <end position="441"/>
    </location>
</feature>
<dbReference type="Pfam" id="PF00702">
    <property type="entry name" value="Hydrolase"/>
    <property type="match status" value="1"/>
</dbReference>
<dbReference type="InterPro" id="IPR006121">
    <property type="entry name" value="HMA_dom"/>
</dbReference>
<dbReference type="Gene3D" id="3.40.50.1000">
    <property type="entry name" value="HAD superfamily/HAD-like"/>
    <property type="match status" value="1"/>
</dbReference>
<dbReference type="GO" id="GO:0016463">
    <property type="term" value="F:P-type zinc transporter activity"/>
    <property type="evidence" value="ECO:0007669"/>
    <property type="project" value="UniProtKB-EC"/>
</dbReference>
<evidence type="ECO:0000256" key="3">
    <source>
        <dbReference type="ARBA" id="ARBA00022692"/>
    </source>
</evidence>
<dbReference type="AlphaFoldDB" id="A0A5C1DD13"/>
<dbReference type="KEGG" id="chrm:FYK34_01385"/>
<evidence type="ECO:0000256" key="2">
    <source>
        <dbReference type="ARBA" id="ARBA00006024"/>
    </source>
</evidence>
<name>A0A5C1DD13_9NEIS</name>
<evidence type="ECO:0000313" key="16">
    <source>
        <dbReference type="Proteomes" id="UP000322079"/>
    </source>
</evidence>
<keyword evidence="4 12" id="KW-0479">Metal-binding</keyword>
<dbReference type="InterPro" id="IPR023214">
    <property type="entry name" value="HAD_sf"/>
</dbReference>
<dbReference type="InterPro" id="IPR036163">
    <property type="entry name" value="HMA_dom_sf"/>
</dbReference>
<dbReference type="SFLD" id="SFLDF00027">
    <property type="entry name" value="p-type_atpase"/>
    <property type="match status" value="1"/>
</dbReference>
<dbReference type="GO" id="GO:0016887">
    <property type="term" value="F:ATP hydrolysis activity"/>
    <property type="evidence" value="ECO:0007669"/>
    <property type="project" value="InterPro"/>
</dbReference>
<dbReference type="EMBL" id="CP043473">
    <property type="protein sequence ID" value="QEL54323.1"/>
    <property type="molecule type" value="Genomic_DNA"/>
</dbReference>
<dbReference type="NCBIfam" id="TIGR01525">
    <property type="entry name" value="ATPase-IB_hvy"/>
    <property type="match status" value="1"/>
</dbReference>
<proteinExistence type="inferred from homology"/>
<keyword evidence="8 12" id="KW-1133">Transmembrane helix</keyword>
<dbReference type="GO" id="GO:0046872">
    <property type="term" value="F:metal ion binding"/>
    <property type="evidence" value="ECO:0007669"/>
    <property type="project" value="UniProtKB-KW"/>
</dbReference>
<dbReference type="PROSITE" id="PS00154">
    <property type="entry name" value="ATPASE_E1_E2"/>
    <property type="match status" value="1"/>
</dbReference>
<evidence type="ECO:0000256" key="4">
    <source>
        <dbReference type="ARBA" id="ARBA00022723"/>
    </source>
</evidence>
<evidence type="ECO:0000259" key="14">
    <source>
        <dbReference type="PROSITE" id="PS50846"/>
    </source>
</evidence>
<feature type="compositionally biased region" description="Basic and acidic residues" evidence="13">
    <location>
        <begin position="60"/>
        <end position="86"/>
    </location>
</feature>
<dbReference type="SFLD" id="SFLDG00002">
    <property type="entry name" value="C1.7:_P-type_atpase_like"/>
    <property type="match status" value="1"/>
</dbReference>
<dbReference type="GO" id="GO:0005524">
    <property type="term" value="F:ATP binding"/>
    <property type="evidence" value="ECO:0007669"/>
    <property type="project" value="UniProtKB-UniRule"/>
</dbReference>
<dbReference type="NCBIfam" id="TIGR01511">
    <property type="entry name" value="ATPase-IB1_Cu"/>
    <property type="match status" value="1"/>
</dbReference>
<reference evidence="15 16" key="1">
    <citation type="submission" date="2019-08" db="EMBL/GenBank/DDBJ databases">
        <title>Chromobacterium paludis, a novel bacterium isolated from a Maryland marsh pond.</title>
        <authorList>
            <person name="Blackburn M.B."/>
            <person name="Gundersen-Rindal D.E."/>
        </authorList>
    </citation>
    <scope>NUCLEOTIDE SEQUENCE [LARGE SCALE GENOMIC DNA]</scope>
    <source>
        <strain evidence="16">IIBBL 257-1</strain>
    </source>
</reference>
<dbReference type="SUPFAM" id="SSF81653">
    <property type="entry name" value="Calcium ATPase, transduction domain A"/>
    <property type="match status" value="1"/>
</dbReference>
<dbReference type="GO" id="GO:0015086">
    <property type="term" value="F:cadmium ion transmembrane transporter activity"/>
    <property type="evidence" value="ECO:0007669"/>
    <property type="project" value="TreeGrafter"/>
</dbReference>
<evidence type="ECO:0000256" key="8">
    <source>
        <dbReference type="ARBA" id="ARBA00022989"/>
    </source>
</evidence>
<dbReference type="InterPro" id="IPR059000">
    <property type="entry name" value="ATPase_P-type_domA"/>
</dbReference>
<keyword evidence="9 12" id="KW-0472">Membrane</keyword>
<comment type="subcellular location">
    <subcellularLocation>
        <location evidence="12">Cell membrane</location>
    </subcellularLocation>
    <subcellularLocation>
        <location evidence="1">Membrane</location>
        <topology evidence="1">Multi-pass membrane protein</topology>
    </subcellularLocation>
</comment>